<keyword evidence="2" id="KW-1185">Reference proteome</keyword>
<dbReference type="Proteomes" id="UP000064893">
    <property type="component" value="Chromosome"/>
</dbReference>
<dbReference type="EMBL" id="CP013118">
    <property type="protein sequence ID" value="ALO15358.1"/>
    <property type="molecule type" value="Genomic_DNA"/>
</dbReference>
<reference evidence="1 2" key="1">
    <citation type="submission" date="2015-11" db="EMBL/GenBank/DDBJ databases">
        <title>Description and complete genome sequence of a novel strain predominating in hypersaline microbial mats and representing a new family of the Bacteriodetes phylum.</title>
        <authorList>
            <person name="Spring S."/>
            <person name="Bunk B."/>
            <person name="Sproer C."/>
            <person name="Klenk H.-P."/>
        </authorList>
    </citation>
    <scope>NUCLEOTIDE SEQUENCE [LARGE SCALE GENOMIC DNA]</scope>
    <source>
        <strain evidence="1 2">L21-Spi-D4</strain>
    </source>
</reference>
<gene>
    <name evidence="1" type="ORF">L21SP5_01716</name>
</gene>
<dbReference type="KEGG" id="blq:L21SP5_01716"/>
<evidence type="ECO:0000313" key="2">
    <source>
        <dbReference type="Proteomes" id="UP000064893"/>
    </source>
</evidence>
<accession>A0A0S2HZE0</accession>
<organism evidence="1 2">
    <name type="scientific">Salinivirga cyanobacteriivorans</name>
    <dbReference type="NCBI Taxonomy" id="1307839"/>
    <lineage>
        <taxon>Bacteria</taxon>
        <taxon>Pseudomonadati</taxon>
        <taxon>Bacteroidota</taxon>
        <taxon>Bacteroidia</taxon>
        <taxon>Bacteroidales</taxon>
        <taxon>Salinivirgaceae</taxon>
        <taxon>Salinivirga</taxon>
    </lineage>
</organism>
<name>A0A0S2HZE0_9BACT</name>
<sequence length="68" mass="7887">MIGCQNNISNSHQIKLFNDYELIISAKVDDLIAKLNVIELEKNSLLKFKIYIEGTNDKIFLLIQVFMK</sequence>
<evidence type="ECO:0000313" key="1">
    <source>
        <dbReference type="EMBL" id="ALO15358.1"/>
    </source>
</evidence>
<dbReference type="STRING" id="1307839.L21SP5_01716"/>
<dbReference type="AlphaFoldDB" id="A0A0S2HZE0"/>
<protein>
    <submittedName>
        <fullName evidence="1">Uncharacterized protein</fullName>
    </submittedName>
</protein>
<proteinExistence type="predicted"/>